<dbReference type="AlphaFoldDB" id="A0A916IWE3"/>
<keyword evidence="4" id="KW-1185">Reference proteome</keyword>
<dbReference type="SUPFAM" id="SSF53850">
    <property type="entry name" value="Periplasmic binding protein-like II"/>
    <property type="match status" value="1"/>
</dbReference>
<evidence type="ECO:0000313" key="3">
    <source>
        <dbReference type="EMBL" id="CAG2145811.1"/>
    </source>
</evidence>
<evidence type="ECO:0000256" key="1">
    <source>
        <dbReference type="ARBA" id="ARBA00006987"/>
    </source>
</evidence>
<dbReference type="RefSeq" id="WP_211948208.1">
    <property type="nucleotide sequence ID" value="NZ_CAJPUY010000011.1"/>
</dbReference>
<dbReference type="InterPro" id="IPR005064">
    <property type="entry name" value="BUG"/>
</dbReference>
<dbReference type="InterPro" id="IPR042100">
    <property type="entry name" value="Bug_dom1"/>
</dbReference>
<dbReference type="PIRSF" id="PIRSF017082">
    <property type="entry name" value="YflP"/>
    <property type="match status" value="1"/>
</dbReference>
<feature type="signal peptide" evidence="2">
    <location>
        <begin position="1"/>
        <end position="27"/>
    </location>
</feature>
<dbReference type="Gene3D" id="3.40.190.10">
    <property type="entry name" value="Periplasmic binding protein-like II"/>
    <property type="match status" value="1"/>
</dbReference>
<proteinExistence type="inferred from homology"/>
<dbReference type="PANTHER" id="PTHR42928:SF5">
    <property type="entry name" value="BLR1237 PROTEIN"/>
    <property type="match status" value="1"/>
</dbReference>
<dbReference type="PANTHER" id="PTHR42928">
    <property type="entry name" value="TRICARBOXYLATE-BINDING PROTEIN"/>
    <property type="match status" value="1"/>
</dbReference>
<evidence type="ECO:0000256" key="2">
    <source>
        <dbReference type="SAM" id="SignalP"/>
    </source>
</evidence>
<dbReference type="Gene3D" id="3.40.190.150">
    <property type="entry name" value="Bordetella uptake gene, domain 1"/>
    <property type="match status" value="1"/>
</dbReference>
<gene>
    <name evidence="3" type="ORF">LMG31506_03264</name>
</gene>
<feature type="chain" id="PRO_5037655967" description="Tripartite tricarboxylate transporter substrate binding protein" evidence="2">
    <location>
        <begin position="28"/>
        <end position="326"/>
    </location>
</feature>
<sequence>MTLQTRCRRQVLGAIGLTAMMMTGAWAQGAYPDHVVRVIVPWPAGGSVDMATRVVAEQLSGGLGQPVVIENRPGAAGNIGAAAAAKAAPDGYTLLVATTPMIINRSLQGSTVVDLSREFVPVGQLVSLNYVMVVNPAVAGSVQELVAKAKASPGHFSYASSGPGTQLHLIGESFKRAAGVDIVHAPYKGAPPALADLVGGHVQLMFPGLPVVEPLLRSRQLKALAVVSTHRLPQLPDVPTLAEAGVAGIDSSEWYGLVAPAGTPPQMVARLSGELAKVMRNPAVRQRLASQGFEPVGSTPQAFAGLIEAEQKKWPLAVRRAGLQPE</sequence>
<accession>A0A916IWE3</accession>
<reference evidence="3" key="1">
    <citation type="submission" date="2021-03" db="EMBL/GenBank/DDBJ databases">
        <authorList>
            <person name="Peeters C."/>
        </authorList>
    </citation>
    <scope>NUCLEOTIDE SEQUENCE</scope>
    <source>
        <strain evidence="3">LMG 31506</strain>
    </source>
</reference>
<comment type="caution">
    <text evidence="3">The sequence shown here is derived from an EMBL/GenBank/DDBJ whole genome shotgun (WGS) entry which is preliminary data.</text>
</comment>
<name>A0A916IWE3_9BURK</name>
<evidence type="ECO:0008006" key="5">
    <source>
        <dbReference type="Google" id="ProtNLM"/>
    </source>
</evidence>
<dbReference type="CDD" id="cd13578">
    <property type="entry name" value="PBP2_Bug27"/>
    <property type="match status" value="1"/>
</dbReference>
<organism evidence="3 4">
    <name type="scientific">Cupriavidus yeoncheonensis</name>
    <dbReference type="NCBI Taxonomy" id="1462994"/>
    <lineage>
        <taxon>Bacteria</taxon>
        <taxon>Pseudomonadati</taxon>
        <taxon>Pseudomonadota</taxon>
        <taxon>Betaproteobacteria</taxon>
        <taxon>Burkholderiales</taxon>
        <taxon>Burkholderiaceae</taxon>
        <taxon>Cupriavidus</taxon>
    </lineage>
</organism>
<dbReference type="Proteomes" id="UP000672934">
    <property type="component" value="Unassembled WGS sequence"/>
</dbReference>
<dbReference type="Pfam" id="PF03401">
    <property type="entry name" value="TctC"/>
    <property type="match status" value="1"/>
</dbReference>
<comment type="similarity">
    <text evidence="1">Belongs to the UPF0065 (bug) family.</text>
</comment>
<protein>
    <recommendedName>
        <fullName evidence="5">Tripartite tricarboxylate transporter substrate binding protein</fullName>
    </recommendedName>
</protein>
<evidence type="ECO:0000313" key="4">
    <source>
        <dbReference type="Proteomes" id="UP000672934"/>
    </source>
</evidence>
<keyword evidence="2" id="KW-0732">Signal</keyword>
<dbReference type="EMBL" id="CAJPUY010000011">
    <property type="protein sequence ID" value="CAG2145811.1"/>
    <property type="molecule type" value="Genomic_DNA"/>
</dbReference>